<protein>
    <submittedName>
        <fullName evidence="1">Uncharacterized protein</fullName>
    </submittedName>
</protein>
<accession>A0A3N4IDQ0</accession>
<dbReference type="AlphaFoldDB" id="A0A3N4IDQ0"/>
<reference evidence="1 2" key="1">
    <citation type="journal article" date="2018" name="Nat. Ecol. Evol.">
        <title>Pezizomycetes genomes reveal the molecular basis of ectomycorrhizal truffle lifestyle.</title>
        <authorList>
            <person name="Murat C."/>
            <person name="Payen T."/>
            <person name="Noel B."/>
            <person name="Kuo A."/>
            <person name="Morin E."/>
            <person name="Chen J."/>
            <person name="Kohler A."/>
            <person name="Krizsan K."/>
            <person name="Balestrini R."/>
            <person name="Da Silva C."/>
            <person name="Montanini B."/>
            <person name="Hainaut M."/>
            <person name="Levati E."/>
            <person name="Barry K.W."/>
            <person name="Belfiori B."/>
            <person name="Cichocki N."/>
            <person name="Clum A."/>
            <person name="Dockter R.B."/>
            <person name="Fauchery L."/>
            <person name="Guy J."/>
            <person name="Iotti M."/>
            <person name="Le Tacon F."/>
            <person name="Lindquist E.A."/>
            <person name="Lipzen A."/>
            <person name="Malagnac F."/>
            <person name="Mello A."/>
            <person name="Molinier V."/>
            <person name="Miyauchi S."/>
            <person name="Poulain J."/>
            <person name="Riccioni C."/>
            <person name="Rubini A."/>
            <person name="Sitrit Y."/>
            <person name="Splivallo R."/>
            <person name="Traeger S."/>
            <person name="Wang M."/>
            <person name="Zifcakova L."/>
            <person name="Wipf D."/>
            <person name="Zambonelli A."/>
            <person name="Paolocci F."/>
            <person name="Nowrousian M."/>
            <person name="Ottonello S."/>
            <person name="Baldrian P."/>
            <person name="Spatafora J.W."/>
            <person name="Henrissat B."/>
            <person name="Nagy L.G."/>
            <person name="Aury J.M."/>
            <person name="Wincker P."/>
            <person name="Grigoriev I.V."/>
            <person name="Bonfante P."/>
            <person name="Martin F.M."/>
        </authorList>
    </citation>
    <scope>NUCLEOTIDE SEQUENCE [LARGE SCALE GENOMIC DNA]</scope>
    <source>
        <strain evidence="1 2">RN42</strain>
    </source>
</reference>
<dbReference type="Proteomes" id="UP000275078">
    <property type="component" value="Unassembled WGS sequence"/>
</dbReference>
<proteinExistence type="predicted"/>
<evidence type="ECO:0000313" key="1">
    <source>
        <dbReference type="EMBL" id="RPA84272.1"/>
    </source>
</evidence>
<sequence length="165" mass="18744">MYLLVYRPNACNPSLYDRHLLQIHSTTRVQRLLTSACRAHGARNSKQFRVYFPVSASRLHEDAEYDLTCPTGSEAKTPKRQFTARYGRIGIRDGLIPSLHSCFRAELMAGTTEKRTVVTFPGGDLMHFWSFSLRKFPVSSSRDANGELKVPVCPQRGTIQILLRE</sequence>
<evidence type="ECO:0000313" key="2">
    <source>
        <dbReference type="Proteomes" id="UP000275078"/>
    </source>
</evidence>
<gene>
    <name evidence="1" type="ORF">BJ508DRAFT_43701</name>
</gene>
<keyword evidence="2" id="KW-1185">Reference proteome</keyword>
<organism evidence="1 2">
    <name type="scientific">Ascobolus immersus RN42</name>
    <dbReference type="NCBI Taxonomy" id="1160509"/>
    <lineage>
        <taxon>Eukaryota</taxon>
        <taxon>Fungi</taxon>
        <taxon>Dikarya</taxon>
        <taxon>Ascomycota</taxon>
        <taxon>Pezizomycotina</taxon>
        <taxon>Pezizomycetes</taxon>
        <taxon>Pezizales</taxon>
        <taxon>Ascobolaceae</taxon>
        <taxon>Ascobolus</taxon>
    </lineage>
</organism>
<dbReference type="EMBL" id="ML119660">
    <property type="protein sequence ID" value="RPA84272.1"/>
    <property type="molecule type" value="Genomic_DNA"/>
</dbReference>
<name>A0A3N4IDQ0_ASCIM</name>